<organism evidence="2 3">
    <name type="scientific">Chryseobacterium zhengzhouense</name>
    <dbReference type="NCBI Taxonomy" id="1636086"/>
    <lineage>
        <taxon>Bacteria</taxon>
        <taxon>Pseudomonadati</taxon>
        <taxon>Bacteroidota</taxon>
        <taxon>Flavobacteriia</taxon>
        <taxon>Flavobacteriales</taxon>
        <taxon>Weeksellaceae</taxon>
        <taxon>Chryseobacterium group</taxon>
        <taxon>Chryseobacterium</taxon>
    </lineage>
</organism>
<feature type="transmembrane region" description="Helical" evidence="1">
    <location>
        <begin position="35"/>
        <end position="54"/>
    </location>
</feature>
<sequence>MMKLKNTIIKFLTILLIFELLIDILKLVIPAQIQYLEFSYVFTIVRAIFFILLLKELYKHKVKFGFILLTVLLFPIFIQIIQIILGNIFIHFCPQQISDSDFQGLAGLLNETQTNNCPYPTRFDFFPYIEFPIFCIKQIFSDKEFSYFMGLFFSPYIFYFFLFFKFCLFMVFKENSRNPYLSFIPIVNNMMILKICKLPVSWIFFLFIPFVRLFWFFKINKRLSELQNINPSIAIWMTLIPPIFYGKLVFK</sequence>
<feature type="transmembrane region" description="Helical" evidence="1">
    <location>
        <begin position="229"/>
        <end position="250"/>
    </location>
</feature>
<accession>A0ABW2M467</accession>
<dbReference type="RefSeq" id="WP_378181818.1">
    <property type="nucleotide sequence ID" value="NZ_JBHTCR010000009.1"/>
</dbReference>
<proteinExistence type="predicted"/>
<evidence type="ECO:0000313" key="3">
    <source>
        <dbReference type="Proteomes" id="UP001596550"/>
    </source>
</evidence>
<keyword evidence="1" id="KW-0812">Transmembrane</keyword>
<evidence type="ECO:0000256" key="1">
    <source>
        <dbReference type="SAM" id="Phobius"/>
    </source>
</evidence>
<gene>
    <name evidence="2" type="ORF">ACFQO9_16535</name>
</gene>
<dbReference type="Proteomes" id="UP001596550">
    <property type="component" value="Unassembled WGS sequence"/>
</dbReference>
<protein>
    <submittedName>
        <fullName evidence="2">Uncharacterized protein</fullName>
    </submittedName>
</protein>
<dbReference type="EMBL" id="JBHTCR010000009">
    <property type="protein sequence ID" value="MFC7348328.1"/>
    <property type="molecule type" value="Genomic_DNA"/>
</dbReference>
<keyword evidence="1" id="KW-1133">Transmembrane helix</keyword>
<feature type="transmembrane region" description="Helical" evidence="1">
    <location>
        <begin position="66"/>
        <end position="90"/>
    </location>
</feature>
<feature type="transmembrane region" description="Helical" evidence="1">
    <location>
        <begin position="147"/>
        <end position="172"/>
    </location>
</feature>
<keyword evidence="3" id="KW-1185">Reference proteome</keyword>
<feature type="transmembrane region" description="Helical" evidence="1">
    <location>
        <begin position="7"/>
        <end position="29"/>
    </location>
</feature>
<reference evidence="3" key="1">
    <citation type="journal article" date="2019" name="Int. J. Syst. Evol. Microbiol.">
        <title>The Global Catalogue of Microorganisms (GCM) 10K type strain sequencing project: providing services to taxonomists for standard genome sequencing and annotation.</title>
        <authorList>
            <consortium name="The Broad Institute Genomics Platform"/>
            <consortium name="The Broad Institute Genome Sequencing Center for Infectious Disease"/>
            <person name="Wu L."/>
            <person name="Ma J."/>
        </authorList>
    </citation>
    <scope>NUCLEOTIDE SEQUENCE [LARGE SCALE GENOMIC DNA]</scope>
    <source>
        <strain evidence="3">CCUG 54781</strain>
    </source>
</reference>
<feature type="transmembrane region" description="Helical" evidence="1">
    <location>
        <begin position="198"/>
        <end position="217"/>
    </location>
</feature>
<keyword evidence="1" id="KW-0472">Membrane</keyword>
<name>A0ABW2M467_9FLAO</name>
<evidence type="ECO:0000313" key="2">
    <source>
        <dbReference type="EMBL" id="MFC7348328.1"/>
    </source>
</evidence>
<comment type="caution">
    <text evidence="2">The sequence shown here is derived from an EMBL/GenBank/DDBJ whole genome shotgun (WGS) entry which is preliminary data.</text>
</comment>